<protein>
    <submittedName>
        <fullName evidence="4">Alpha-amylase family glycosyl hydrolase</fullName>
    </submittedName>
</protein>
<evidence type="ECO:0000313" key="5">
    <source>
        <dbReference type="Proteomes" id="UP001276150"/>
    </source>
</evidence>
<dbReference type="Pfam" id="PF00128">
    <property type="entry name" value="Alpha-amylase"/>
    <property type="match status" value="1"/>
</dbReference>
<dbReference type="InterPro" id="IPR017069">
    <property type="entry name" value="MalZ"/>
</dbReference>
<evidence type="ECO:0000256" key="2">
    <source>
        <dbReference type="ARBA" id="ARBA00023295"/>
    </source>
</evidence>
<evidence type="ECO:0000313" key="4">
    <source>
        <dbReference type="EMBL" id="MDV6375330.1"/>
    </source>
</evidence>
<dbReference type="SUPFAM" id="SSF51445">
    <property type="entry name" value="(Trans)glycosidases"/>
    <property type="match status" value="1"/>
</dbReference>
<accession>A0ABU4DSC3</accession>
<organism evidence="4 5">
    <name type="scientific">Deinococcus arenicola</name>
    <dbReference type="NCBI Taxonomy" id="2994950"/>
    <lineage>
        <taxon>Bacteria</taxon>
        <taxon>Thermotogati</taxon>
        <taxon>Deinococcota</taxon>
        <taxon>Deinococci</taxon>
        <taxon>Deinococcales</taxon>
        <taxon>Deinococcaceae</taxon>
        <taxon>Deinococcus</taxon>
    </lineage>
</organism>
<keyword evidence="5" id="KW-1185">Reference proteome</keyword>
<reference evidence="4 5" key="1">
    <citation type="submission" date="2022-11" db="EMBL/GenBank/DDBJ databases">
        <title>Deinococcus ZS9-10, Low Temperature and Draught-tolerating, UV-resistant Bacteria from Continental Antarctica.</title>
        <authorList>
            <person name="Cheng L."/>
        </authorList>
    </citation>
    <scope>NUCLEOTIDE SEQUENCE [LARGE SCALE GENOMIC DNA]</scope>
    <source>
        <strain evidence="4 5">ZS9-10</strain>
    </source>
</reference>
<dbReference type="CDD" id="cd11338">
    <property type="entry name" value="AmyAc_CMD"/>
    <property type="match status" value="1"/>
</dbReference>
<keyword evidence="1 4" id="KW-0378">Hydrolase</keyword>
<dbReference type="Gene3D" id="2.60.40.10">
    <property type="entry name" value="Immunoglobulins"/>
    <property type="match status" value="1"/>
</dbReference>
<dbReference type="Gene3D" id="3.20.20.80">
    <property type="entry name" value="Glycosidases"/>
    <property type="match status" value="1"/>
</dbReference>
<sequence>MQNPAAQHDHTPAYTSRLGAARGETVRVRMRTTMPVESVKLRYVQVGEIEMTDAHEITGMDGDSQSCQAEGRWFEADLPIHDARMRYAWQLNLPDDHLNLTALGLHHTRRGFRNWFQYLAGYVAPQWAWKCVFYQIFPDRFRNGDLGNDVQTGEYLYAGREVEHVPWDHPVDAWGDIHGHYGGDLNGITQALPYLTDLGVNALWLTPIFVSPSNHRYDITDYRHVDPHLGGNSAWDELVTAAASADVRIVLDGVFNHMGNENALFQSAQSSPDAPERQLFSWRDEPGKPAYHSFFDVPTLPKIDYRNEYAAQEFLDGEQSVVRHWLRRGAAGWRLDVAHMIGAGGTDEDNLPLHRALKRAAREEQGDAYVFGERFYDPEHALDGTGEDASMNYHGFGLPVAQWIAGATYFGEPSRLDGTELVDILWDAYHALPPQVALSMFNLLESHDIGRVMFRVGNDRTKFLAAYTLLMGYAGVPCTYYGSEVGVTQSRPGNMPWCREPMPWDEGKWDTELRGRVRALIHLRRQTRVLQEGSLTFLHAEADAIAFLREYTHGDGRAERAVVVASRLGETHNVSLTLPAGEWRDAVNGEMLAGGEATLNAAGGRILLQG</sequence>
<dbReference type="GO" id="GO:0016787">
    <property type="term" value="F:hydrolase activity"/>
    <property type="evidence" value="ECO:0007669"/>
    <property type="project" value="UniProtKB-KW"/>
</dbReference>
<dbReference type="InterPro" id="IPR004185">
    <property type="entry name" value="Glyco_hydro_13_lg-like_dom"/>
</dbReference>
<comment type="caution">
    <text evidence="4">The sequence shown here is derived from an EMBL/GenBank/DDBJ whole genome shotgun (WGS) entry which is preliminary data.</text>
</comment>
<dbReference type="PANTHER" id="PTHR10357">
    <property type="entry name" value="ALPHA-AMYLASE FAMILY MEMBER"/>
    <property type="match status" value="1"/>
</dbReference>
<dbReference type="InterPro" id="IPR006047">
    <property type="entry name" value="GH13_cat_dom"/>
</dbReference>
<feature type="domain" description="Glycosyl hydrolase family 13 catalytic" evidence="3">
    <location>
        <begin position="135"/>
        <end position="524"/>
    </location>
</feature>
<dbReference type="SMART" id="SM00642">
    <property type="entry name" value="Aamy"/>
    <property type="match status" value="1"/>
</dbReference>
<dbReference type="PANTHER" id="PTHR10357:SF210">
    <property type="entry name" value="MALTODEXTRIN GLUCOSIDASE"/>
    <property type="match status" value="1"/>
</dbReference>
<gene>
    <name evidence="4" type="ORF">ORD21_12090</name>
</gene>
<proteinExistence type="predicted"/>
<dbReference type="EMBL" id="JAPMIV010000023">
    <property type="protein sequence ID" value="MDV6375330.1"/>
    <property type="molecule type" value="Genomic_DNA"/>
</dbReference>
<dbReference type="Proteomes" id="UP001276150">
    <property type="component" value="Unassembled WGS sequence"/>
</dbReference>
<name>A0ABU4DSC3_9DEIO</name>
<keyword evidence="2" id="KW-0326">Glycosidase</keyword>
<dbReference type="PIRSF" id="PIRSF036918">
    <property type="entry name" value="Maltodextrin_glucosidase"/>
    <property type="match status" value="1"/>
</dbReference>
<dbReference type="CDD" id="cd02857">
    <property type="entry name" value="E_set_CDase_PDE_N"/>
    <property type="match status" value="1"/>
</dbReference>
<evidence type="ECO:0000259" key="3">
    <source>
        <dbReference type="SMART" id="SM00642"/>
    </source>
</evidence>
<dbReference type="InterPro" id="IPR013783">
    <property type="entry name" value="Ig-like_fold"/>
</dbReference>
<dbReference type="InterPro" id="IPR017853">
    <property type="entry name" value="GH"/>
</dbReference>
<evidence type="ECO:0000256" key="1">
    <source>
        <dbReference type="ARBA" id="ARBA00022801"/>
    </source>
</evidence>
<dbReference type="RefSeq" id="WP_317640664.1">
    <property type="nucleotide sequence ID" value="NZ_JAPMIV010000023.1"/>
</dbReference>